<name>A0ABV5PQZ9_9ACTN</name>
<comment type="caution">
    <text evidence="1">The sequence shown here is derived from an EMBL/GenBank/DDBJ whole genome shotgun (WGS) entry which is preliminary data.</text>
</comment>
<evidence type="ECO:0000313" key="1">
    <source>
        <dbReference type="EMBL" id="MFB9525478.1"/>
    </source>
</evidence>
<protein>
    <submittedName>
        <fullName evidence="1">Uncharacterized protein</fullName>
    </submittedName>
</protein>
<accession>A0ABV5PQZ9</accession>
<keyword evidence="2" id="KW-1185">Reference proteome</keyword>
<reference evidence="1 2" key="1">
    <citation type="submission" date="2024-09" db="EMBL/GenBank/DDBJ databases">
        <authorList>
            <person name="Sun Q."/>
            <person name="Mori K."/>
        </authorList>
    </citation>
    <scope>NUCLEOTIDE SEQUENCE [LARGE SCALE GENOMIC DNA]</scope>
    <source>
        <strain evidence="1 2">JCM 3323</strain>
    </source>
</reference>
<evidence type="ECO:0000313" key="2">
    <source>
        <dbReference type="Proteomes" id="UP001589646"/>
    </source>
</evidence>
<dbReference type="RefSeq" id="WP_346126135.1">
    <property type="nucleotide sequence ID" value="NZ_BAAAXC010000015.1"/>
</dbReference>
<dbReference type="Proteomes" id="UP001589646">
    <property type="component" value="Unassembled WGS sequence"/>
</dbReference>
<organism evidence="1 2">
    <name type="scientific">Nonomuraea roseola</name>
    <dbReference type="NCBI Taxonomy" id="46179"/>
    <lineage>
        <taxon>Bacteria</taxon>
        <taxon>Bacillati</taxon>
        <taxon>Actinomycetota</taxon>
        <taxon>Actinomycetes</taxon>
        <taxon>Streptosporangiales</taxon>
        <taxon>Streptosporangiaceae</taxon>
        <taxon>Nonomuraea</taxon>
    </lineage>
</organism>
<gene>
    <name evidence="1" type="ORF">ACFFRN_02480</name>
</gene>
<proteinExistence type="predicted"/>
<dbReference type="EMBL" id="JBHMCE010000001">
    <property type="protein sequence ID" value="MFB9525478.1"/>
    <property type="molecule type" value="Genomic_DNA"/>
</dbReference>
<sequence length="128" mass="14286">MADPEAREFWRENSWPGLKPKPDEIDYDADKLKGIAKELLAGLERLEGLLPGSVRDVQRHAKPLGNPVTTTYWEAGAILFESIDNAYYSISDIYPDVIAKYRAALGKVYTGAGVMDWAELLNNKTKSV</sequence>